<dbReference type="Pfam" id="PF14535">
    <property type="entry name" value="AMP-binding_C_2"/>
    <property type="match status" value="1"/>
</dbReference>
<keyword evidence="5 11" id="KW-0547">Nucleotide-binding</keyword>
<dbReference type="UniPathway" id="UPA00930"/>
<dbReference type="GO" id="GO:0047475">
    <property type="term" value="F:phenylacetate-CoA ligase activity"/>
    <property type="evidence" value="ECO:0007669"/>
    <property type="project" value="UniProtKB-EC"/>
</dbReference>
<evidence type="ECO:0000313" key="15">
    <source>
        <dbReference type="Proteomes" id="UP000219636"/>
    </source>
</evidence>
<comment type="subunit">
    <text evidence="1">Monomer.</text>
</comment>
<evidence type="ECO:0000313" key="14">
    <source>
        <dbReference type="EMBL" id="SOB98458.1"/>
    </source>
</evidence>
<dbReference type="InterPro" id="IPR000873">
    <property type="entry name" value="AMP-dep_synth/lig_dom"/>
</dbReference>
<comment type="similarity">
    <text evidence="7 11">Belongs to the phenylacetyl-CoA ligase family.</text>
</comment>
<keyword evidence="4 11" id="KW-0436">Ligase</keyword>
<dbReference type="EC" id="6.2.1.30" evidence="8 11"/>
<dbReference type="SUPFAM" id="SSF56801">
    <property type="entry name" value="Acetyl-CoA synthetase-like"/>
    <property type="match status" value="1"/>
</dbReference>
<protein>
    <recommendedName>
        <fullName evidence="9 11">Phenylacetate-coenzyme A ligase</fullName>
        <ecNumber evidence="8 11">6.2.1.30</ecNumber>
    </recommendedName>
    <alternativeName>
        <fullName evidence="10 11">Phenylacetyl-CoA ligase</fullName>
    </alternativeName>
</protein>
<dbReference type="InterPro" id="IPR042099">
    <property type="entry name" value="ANL_N_sf"/>
</dbReference>
<dbReference type="InterPro" id="IPR011880">
    <property type="entry name" value="PA_CoA_ligase"/>
</dbReference>
<evidence type="ECO:0000256" key="7">
    <source>
        <dbReference type="ARBA" id="ARBA00061566"/>
    </source>
</evidence>
<evidence type="ECO:0000256" key="10">
    <source>
        <dbReference type="ARBA" id="ARBA00075111"/>
    </source>
</evidence>
<comment type="catalytic activity">
    <reaction evidence="11">
        <text>2-phenylacetate + ATP + CoA = phenylacetyl-CoA + AMP + diphosphate</text>
        <dbReference type="Rhea" id="RHEA:20956"/>
        <dbReference type="ChEBI" id="CHEBI:18401"/>
        <dbReference type="ChEBI" id="CHEBI:30616"/>
        <dbReference type="ChEBI" id="CHEBI:33019"/>
        <dbReference type="ChEBI" id="CHEBI:57287"/>
        <dbReference type="ChEBI" id="CHEBI:57390"/>
        <dbReference type="ChEBI" id="CHEBI:456215"/>
        <dbReference type="EC" id="6.2.1.30"/>
    </reaction>
</comment>
<dbReference type="InterPro" id="IPR028154">
    <property type="entry name" value="AMP-dep_Lig_C"/>
</dbReference>
<dbReference type="Gene3D" id="3.40.50.12780">
    <property type="entry name" value="N-terminal domain of ligase-like"/>
    <property type="match status" value="1"/>
</dbReference>
<evidence type="ECO:0000256" key="1">
    <source>
        <dbReference type="ARBA" id="ARBA00011245"/>
    </source>
</evidence>
<evidence type="ECO:0000256" key="5">
    <source>
        <dbReference type="ARBA" id="ARBA00022741"/>
    </source>
</evidence>
<dbReference type="CDD" id="cd05913">
    <property type="entry name" value="PaaK"/>
    <property type="match status" value="1"/>
</dbReference>
<comment type="pathway">
    <text evidence="6 11">Aromatic compound metabolism; phenylacetate degradation.</text>
</comment>
<evidence type="ECO:0000256" key="8">
    <source>
        <dbReference type="ARBA" id="ARBA00066629"/>
    </source>
</evidence>
<dbReference type="InterPro" id="IPR051414">
    <property type="entry name" value="Adenylate-forming_Reductase"/>
</dbReference>
<dbReference type="EMBL" id="OBMQ01000002">
    <property type="protein sequence ID" value="SOB98458.1"/>
    <property type="molecule type" value="Genomic_DNA"/>
</dbReference>
<dbReference type="AlphaFoldDB" id="A0A285RWN5"/>
<dbReference type="Proteomes" id="UP000219636">
    <property type="component" value="Unassembled WGS sequence"/>
</dbReference>
<proteinExistence type="inferred from homology"/>
<sequence>MYSPEIETLSREKMQELQLSRLKGTVERVYNNVPFYKEKLDELGISPSDIKTIEDVRKLPFTVKKDLRDQYPFGLFAVPQKDIVRIHGSSGTSGKPTVVGYTKKDIDNWSDLIARAIVTAGGSSEDIFHNAYGYGLFTGGIGFHHGVEKLGAAVVPISGGNTDRQVTLINDFKPRGIGGTPSYILNIAEKLEELGIAPENNGLEYGIFGAEPWSEEMRKNIESKLGIKAMDVYGLSEVMGPGVGIECYVAQDGLHLAEDHFIFEIINPDTLQPAADGEDGELVITCITKEALPLLRYRTGDITSITKEKCTCGRTTARMARVKGRTDDMIIIRGVNVFPSEIERELLKVKEFAPHYQIHLWKKGNMDALEVKVELTPSFYQSIAGDLENDAVRKLKKQVQHDLKNACLVSVEVTIQQPLSVPRSEGKAVRVVDHRKELVEEAVR</sequence>
<evidence type="ECO:0000256" key="11">
    <source>
        <dbReference type="PIRNR" id="PIRNR006444"/>
    </source>
</evidence>
<organism evidence="14 15">
    <name type="scientific">Ureibacillus xyleni</name>
    <dbReference type="NCBI Taxonomy" id="614648"/>
    <lineage>
        <taxon>Bacteria</taxon>
        <taxon>Bacillati</taxon>
        <taxon>Bacillota</taxon>
        <taxon>Bacilli</taxon>
        <taxon>Bacillales</taxon>
        <taxon>Caryophanaceae</taxon>
        <taxon>Ureibacillus</taxon>
    </lineage>
</organism>
<dbReference type="OrthoDB" id="580775at2"/>
<dbReference type="Gene3D" id="3.30.300.30">
    <property type="match status" value="1"/>
</dbReference>
<keyword evidence="15" id="KW-1185">Reference proteome</keyword>
<dbReference type="PANTHER" id="PTHR43439">
    <property type="entry name" value="PHENYLACETATE-COENZYME A LIGASE"/>
    <property type="match status" value="1"/>
</dbReference>
<evidence type="ECO:0000256" key="2">
    <source>
        <dbReference type="ARBA" id="ARBA00022450"/>
    </source>
</evidence>
<feature type="domain" description="AMP-dependent synthetase/ligase" evidence="12">
    <location>
        <begin position="78"/>
        <end position="284"/>
    </location>
</feature>
<dbReference type="GO" id="GO:0000166">
    <property type="term" value="F:nucleotide binding"/>
    <property type="evidence" value="ECO:0007669"/>
    <property type="project" value="UniProtKB-KW"/>
</dbReference>
<comment type="function">
    <text evidence="11">Catalyzes the activation of phenylacetic acid (PA) to phenylacetyl-CoA (PA-CoA).</text>
</comment>
<dbReference type="FunFam" id="3.40.50.12780:FF:000016">
    <property type="entry name" value="Phenylacetate-coenzyme A ligase"/>
    <property type="match status" value="1"/>
</dbReference>
<dbReference type="GO" id="GO:0010124">
    <property type="term" value="P:phenylacetate catabolic process"/>
    <property type="evidence" value="ECO:0007669"/>
    <property type="project" value="UniProtKB-UniRule"/>
</dbReference>
<dbReference type="PIRSF" id="PIRSF006444">
    <property type="entry name" value="PaaK"/>
    <property type="match status" value="1"/>
</dbReference>
<dbReference type="Pfam" id="PF00501">
    <property type="entry name" value="AMP-binding"/>
    <property type="match status" value="1"/>
</dbReference>
<evidence type="ECO:0000259" key="13">
    <source>
        <dbReference type="Pfam" id="PF14535"/>
    </source>
</evidence>
<feature type="domain" description="AMP-dependent ligase C-terminal" evidence="13">
    <location>
        <begin position="334"/>
        <end position="435"/>
    </location>
</feature>
<keyword evidence="2" id="KW-0596">Phosphopantetheine</keyword>
<dbReference type="InterPro" id="IPR045851">
    <property type="entry name" value="AMP-bd_C_sf"/>
</dbReference>
<keyword evidence="3" id="KW-0597">Phosphoprotein</keyword>
<accession>A0A285RWN5</accession>
<evidence type="ECO:0000256" key="4">
    <source>
        <dbReference type="ARBA" id="ARBA00022598"/>
    </source>
</evidence>
<evidence type="ECO:0000256" key="3">
    <source>
        <dbReference type="ARBA" id="ARBA00022553"/>
    </source>
</evidence>
<evidence type="ECO:0000256" key="9">
    <source>
        <dbReference type="ARBA" id="ARBA00068695"/>
    </source>
</evidence>
<evidence type="ECO:0000259" key="12">
    <source>
        <dbReference type="Pfam" id="PF00501"/>
    </source>
</evidence>
<evidence type="ECO:0000256" key="6">
    <source>
        <dbReference type="ARBA" id="ARBA00060591"/>
    </source>
</evidence>
<dbReference type="PANTHER" id="PTHR43439:SF2">
    <property type="entry name" value="ENZYME, PUTATIVE (JCVI)-RELATED"/>
    <property type="match status" value="1"/>
</dbReference>
<gene>
    <name evidence="14" type="ORF">SAMN05880501_10219</name>
</gene>
<reference evidence="15" key="1">
    <citation type="submission" date="2017-08" db="EMBL/GenBank/DDBJ databases">
        <authorList>
            <person name="Varghese N."/>
            <person name="Submissions S."/>
        </authorList>
    </citation>
    <scope>NUCLEOTIDE SEQUENCE [LARGE SCALE GENOMIC DNA]</scope>
    <source>
        <strain evidence="15">JC22</strain>
    </source>
</reference>
<name>A0A285RWN5_9BACL</name>